<sequence>MPEVAVNQIHIGSNRRPVNAHKVNELKDSIKTNGLLNPITVDQNLNLVAGLHRLTACKLLGLEVIECRIVNYQDADQARLAEIDENLIRNELEPLERSELWLERDQILERMGLRAKAGDNQHTLKGGATISPPPKRTIELAKEVGYSERTFQHGKQIAKSIHPDVKQMIKGTPLADSPTILLKIARAGSKERSLAEEAQKALELAQKQGDKQAVAQQAQLIAEAKKKQKELQTLAFKSAMAEKEAKSALKKVQRQVEQVIEQPKINLEPAIKVGEEWMLGRHLVYCGDTYTSQFRNLLPSDAALAIATVSSTWQHNYLVDEARVVAVLRSEGQIYDFYKHNKMPFQYELLVNNLYVGIFSHHSIAKPQSTIHIEGIEGVVNYLINFYTSPNNFVIAPFMGQGEILIACERLGRICFIGDESPQLVNRGVMRWQQWTSKPAQKMVGV</sequence>
<dbReference type="SUPFAM" id="SSF53335">
    <property type="entry name" value="S-adenosyl-L-methionine-dependent methyltransferases"/>
    <property type="match status" value="1"/>
</dbReference>
<dbReference type="PANTHER" id="PTHR33375">
    <property type="entry name" value="CHROMOSOME-PARTITIONING PROTEIN PARB-RELATED"/>
    <property type="match status" value="1"/>
</dbReference>
<dbReference type="PANTHER" id="PTHR33375:SF1">
    <property type="entry name" value="CHROMOSOME-PARTITIONING PROTEIN PARB-RELATED"/>
    <property type="match status" value="1"/>
</dbReference>
<protein>
    <submittedName>
        <fullName evidence="2">Plasmid partitioning protein ParB</fullName>
    </submittedName>
</protein>
<feature type="domain" description="ParB-like N-terminal" evidence="1">
    <location>
        <begin position="2"/>
        <end position="87"/>
    </location>
</feature>
<dbReference type="Gene3D" id="3.40.50.150">
    <property type="entry name" value="Vaccinia Virus protein VP39"/>
    <property type="match status" value="1"/>
</dbReference>
<dbReference type="InterPro" id="IPR029063">
    <property type="entry name" value="SAM-dependent_MTases_sf"/>
</dbReference>
<reference evidence="3" key="1">
    <citation type="submission" date="2015-07" db="EMBL/GenBank/DDBJ databases">
        <title>Genome Of Nitrogen-Fixing Cyanobacterium Nostoc piscinale CENA21 From Solimoes/Amazon River Floodplain Sediments And Comparative Genomics To Uncover Biosynthetic Natural Products Potential.</title>
        <authorList>
            <person name="Leao T.F."/>
            <person name="Leao P.N."/>
            <person name="Guimaraes P.I."/>
            <person name="de Melo A.G.C."/>
            <person name="Ramos R.T.J."/>
            <person name="Silva A."/>
            <person name="Fiore M.F."/>
            <person name="Schneider M.P.C."/>
        </authorList>
    </citation>
    <scope>NUCLEOTIDE SEQUENCE [LARGE SCALE GENOMIC DNA]</scope>
    <source>
        <strain evidence="3">CENA21</strain>
    </source>
</reference>
<accession>A0A0M3V4Y4</accession>
<dbReference type="STRING" id="224013.ACX27_07650"/>
<organism evidence="2 3">
    <name type="scientific">Nostoc piscinale CENA21</name>
    <dbReference type="NCBI Taxonomy" id="224013"/>
    <lineage>
        <taxon>Bacteria</taxon>
        <taxon>Bacillati</taxon>
        <taxon>Cyanobacteriota</taxon>
        <taxon>Cyanophyceae</taxon>
        <taxon>Nostocales</taxon>
        <taxon>Nostocaceae</taxon>
        <taxon>Nostoc</taxon>
    </lineage>
</organism>
<keyword evidence="3" id="KW-1185">Reference proteome</keyword>
<dbReference type="SMART" id="SM00470">
    <property type="entry name" value="ParB"/>
    <property type="match status" value="1"/>
</dbReference>
<dbReference type="GO" id="GO:0005694">
    <property type="term" value="C:chromosome"/>
    <property type="evidence" value="ECO:0007669"/>
    <property type="project" value="TreeGrafter"/>
</dbReference>
<dbReference type="InterPro" id="IPR003115">
    <property type="entry name" value="ParB_N"/>
</dbReference>
<dbReference type="SUPFAM" id="SSF110849">
    <property type="entry name" value="ParB/Sulfiredoxin"/>
    <property type="match status" value="1"/>
</dbReference>
<evidence type="ECO:0000313" key="3">
    <source>
        <dbReference type="Proteomes" id="UP000062645"/>
    </source>
</evidence>
<dbReference type="KEGG" id="npz:ACX27_07650"/>
<dbReference type="GO" id="GO:0007059">
    <property type="term" value="P:chromosome segregation"/>
    <property type="evidence" value="ECO:0007669"/>
    <property type="project" value="TreeGrafter"/>
</dbReference>
<dbReference type="Gene3D" id="3.90.1530.10">
    <property type="entry name" value="Conserved hypothetical protein from pyrococcus furiosus pfu- 392566-001, ParB domain"/>
    <property type="match status" value="1"/>
</dbReference>
<reference evidence="2 3" key="2">
    <citation type="journal article" date="2016" name="Genome Announc.">
        <title>Draft Genome Sequence of the N2-Fixing Cyanobacterium Nostoc piscinale CENA21, Isolated from the Brazilian Amazon Floodplain.</title>
        <authorList>
            <person name="Leao T."/>
            <person name="Guimaraes P.I."/>
            <person name="de Melo A.G."/>
            <person name="Ramos R.T."/>
            <person name="Leao P.N."/>
            <person name="Silva A."/>
            <person name="Fiore M.F."/>
            <person name="Schneider M.P."/>
        </authorList>
    </citation>
    <scope>NUCLEOTIDE SEQUENCE [LARGE SCALE GENOMIC DNA]</scope>
    <source>
        <strain evidence="2 3">CENA21</strain>
    </source>
</reference>
<evidence type="ECO:0000313" key="2">
    <source>
        <dbReference type="EMBL" id="ALF52757.1"/>
    </source>
</evidence>
<dbReference type="EMBL" id="CP012036">
    <property type="protein sequence ID" value="ALF52757.1"/>
    <property type="molecule type" value="Genomic_DNA"/>
</dbReference>
<dbReference type="RefSeq" id="WP_062290489.1">
    <property type="nucleotide sequence ID" value="NZ_CP012036.1"/>
</dbReference>
<dbReference type="Proteomes" id="UP000062645">
    <property type="component" value="Chromosome"/>
</dbReference>
<dbReference type="Pfam" id="PF02195">
    <property type="entry name" value="ParB_N"/>
    <property type="match status" value="1"/>
</dbReference>
<dbReference type="PATRIC" id="fig|224013.5.peg.1855"/>
<proteinExistence type="predicted"/>
<dbReference type="InterPro" id="IPR050336">
    <property type="entry name" value="Chromosome_partition/occlusion"/>
</dbReference>
<dbReference type="OrthoDB" id="9773571at2"/>
<dbReference type="InterPro" id="IPR036086">
    <property type="entry name" value="ParB/Sulfiredoxin_sf"/>
</dbReference>
<evidence type="ECO:0000259" key="1">
    <source>
        <dbReference type="SMART" id="SM00470"/>
    </source>
</evidence>
<dbReference type="CDD" id="cd16409">
    <property type="entry name" value="ParB_N_like"/>
    <property type="match status" value="1"/>
</dbReference>
<name>A0A0M3V4Y4_9NOSO</name>
<gene>
    <name evidence="2" type="ORF">ACX27_07650</name>
</gene>
<dbReference type="AlphaFoldDB" id="A0A0M3V4Y4"/>